<evidence type="ECO:0000259" key="2">
    <source>
        <dbReference type="PROSITE" id="PS51508"/>
    </source>
</evidence>
<dbReference type="InterPro" id="IPR014797">
    <property type="entry name" value="CKK_CAMSAP"/>
</dbReference>
<feature type="region of interest" description="Disordered" evidence="1">
    <location>
        <begin position="345"/>
        <end position="406"/>
    </location>
</feature>
<dbReference type="Pfam" id="PF08683">
    <property type="entry name" value="CAMSAP_CKK"/>
    <property type="match status" value="1"/>
</dbReference>
<dbReference type="SMART" id="SM01051">
    <property type="entry name" value="CAMSAP_CKK"/>
    <property type="match status" value="1"/>
</dbReference>
<gene>
    <name evidence="3" type="ORF">M9Y10_041849</name>
</gene>
<feature type="compositionally biased region" description="Basic and acidic residues" evidence="1">
    <location>
        <begin position="764"/>
        <end position="773"/>
    </location>
</feature>
<feature type="compositionally biased region" description="Polar residues" evidence="1">
    <location>
        <begin position="714"/>
        <end position="761"/>
    </location>
</feature>
<dbReference type="InterPro" id="IPR032940">
    <property type="entry name" value="CAMSAP"/>
</dbReference>
<feature type="compositionally biased region" description="Low complexity" evidence="1">
    <location>
        <begin position="690"/>
        <end position="703"/>
    </location>
</feature>
<keyword evidence="4" id="KW-1185">Reference proteome</keyword>
<evidence type="ECO:0000313" key="3">
    <source>
        <dbReference type="EMBL" id="KAK8886386.1"/>
    </source>
</evidence>
<feature type="compositionally biased region" description="Low complexity" evidence="1">
    <location>
        <begin position="865"/>
        <end position="899"/>
    </location>
</feature>
<feature type="compositionally biased region" description="Low complexity" evidence="1">
    <location>
        <begin position="659"/>
        <end position="678"/>
    </location>
</feature>
<feature type="compositionally biased region" description="Basic and acidic residues" evidence="1">
    <location>
        <begin position="502"/>
        <end position="512"/>
    </location>
</feature>
<dbReference type="Proteomes" id="UP001470230">
    <property type="component" value="Unassembled WGS sequence"/>
</dbReference>
<dbReference type="PANTHER" id="PTHR21595:SF0">
    <property type="entry name" value="PATRONIN"/>
    <property type="match status" value="1"/>
</dbReference>
<feature type="region of interest" description="Disordered" evidence="1">
    <location>
        <begin position="502"/>
        <end position="535"/>
    </location>
</feature>
<evidence type="ECO:0000313" key="4">
    <source>
        <dbReference type="Proteomes" id="UP001470230"/>
    </source>
</evidence>
<feature type="compositionally biased region" description="Polar residues" evidence="1">
    <location>
        <begin position="347"/>
        <end position="364"/>
    </location>
</feature>
<feature type="compositionally biased region" description="Acidic residues" evidence="1">
    <location>
        <begin position="620"/>
        <end position="631"/>
    </location>
</feature>
<dbReference type="InterPro" id="IPR011033">
    <property type="entry name" value="PRC_barrel-like_sf"/>
</dbReference>
<feature type="compositionally biased region" description="Basic and acidic residues" evidence="1">
    <location>
        <begin position="644"/>
        <end position="658"/>
    </location>
</feature>
<feature type="compositionally biased region" description="Low complexity" evidence="1">
    <location>
        <begin position="520"/>
        <end position="533"/>
    </location>
</feature>
<dbReference type="InterPro" id="IPR038209">
    <property type="entry name" value="CKK_dom_sf"/>
</dbReference>
<feature type="region of interest" description="Disordered" evidence="1">
    <location>
        <begin position="563"/>
        <end position="909"/>
    </location>
</feature>
<proteinExistence type="predicted"/>
<feature type="compositionally biased region" description="Basic and acidic residues" evidence="1">
    <location>
        <begin position="900"/>
        <end position="909"/>
    </location>
</feature>
<evidence type="ECO:0000256" key="1">
    <source>
        <dbReference type="SAM" id="MobiDB-lite"/>
    </source>
</evidence>
<feature type="compositionally biased region" description="Low complexity" evidence="1">
    <location>
        <begin position="842"/>
        <end position="857"/>
    </location>
</feature>
<protein>
    <recommendedName>
        <fullName evidence="2">CKK domain-containing protein</fullName>
    </recommendedName>
</protein>
<dbReference type="Gene3D" id="3.10.20.360">
    <property type="entry name" value="CKK domain"/>
    <property type="match status" value="1"/>
</dbReference>
<feature type="compositionally biased region" description="Acidic residues" evidence="1">
    <location>
        <begin position="563"/>
        <end position="573"/>
    </location>
</feature>
<feature type="domain" description="CKK" evidence="2">
    <location>
        <begin position="947"/>
        <end position="1075"/>
    </location>
</feature>
<feature type="compositionally biased region" description="Low complexity" evidence="1">
    <location>
        <begin position="575"/>
        <end position="599"/>
    </location>
</feature>
<dbReference type="PROSITE" id="PS51508">
    <property type="entry name" value="CKK"/>
    <property type="match status" value="1"/>
</dbReference>
<feature type="compositionally biased region" description="Acidic residues" evidence="1">
    <location>
        <begin position="776"/>
        <end position="788"/>
    </location>
</feature>
<comment type="caution">
    <text evidence="3">The sequence shown here is derived from an EMBL/GenBank/DDBJ whole genome shotgun (WGS) entry which is preliminary data.</text>
</comment>
<feature type="compositionally biased region" description="Low complexity" evidence="1">
    <location>
        <begin position="819"/>
        <end position="834"/>
    </location>
</feature>
<dbReference type="SUPFAM" id="SSF50346">
    <property type="entry name" value="PRC-barrel domain"/>
    <property type="match status" value="1"/>
</dbReference>
<organism evidence="3 4">
    <name type="scientific">Tritrichomonas musculus</name>
    <dbReference type="NCBI Taxonomy" id="1915356"/>
    <lineage>
        <taxon>Eukaryota</taxon>
        <taxon>Metamonada</taxon>
        <taxon>Parabasalia</taxon>
        <taxon>Tritrichomonadida</taxon>
        <taxon>Tritrichomonadidae</taxon>
        <taxon>Tritrichomonas</taxon>
    </lineage>
</organism>
<reference evidence="3 4" key="1">
    <citation type="submission" date="2024-04" db="EMBL/GenBank/DDBJ databases">
        <title>Tritrichomonas musculus Genome.</title>
        <authorList>
            <person name="Alves-Ferreira E."/>
            <person name="Grigg M."/>
            <person name="Lorenzi H."/>
            <person name="Galac M."/>
        </authorList>
    </citation>
    <scope>NUCLEOTIDE SEQUENCE [LARGE SCALE GENOMIC DNA]</scope>
    <source>
        <strain evidence="3 4">EAF2021</strain>
    </source>
</reference>
<sequence length="1075" mass="120336">MNSNFEDEHFRWIGIIADRIICAKDPENELPLLSLSFLDANNLSTYSSFTRPTFPITIKDLLDAKLYGIIVSAIIFNKKRNIINCEFNFDSILNDLSNEGYIPQKPCDSSGLKEGIAENHVNLCKSIEFLVADRSINVELLTTDLRHLPRSFFVLKSDIQIDLLEDAVALWLAKFHCNCHFDDEVEQLNSNCEDQKDNIFNLNSKNYIIQRDTSKFSKVAACLARIFPKQINKNDIKKGENEEEIQSNINLSKIILDELHAFVVEKLPNDEHLFMLFISDLYYATRSGVKKFVKVDQPPLTKISTLPPTVLQLQNSNLTNLQPITIKKSLSSISDLNQVKEKPKQHLLSNPLIQKNKSSQSKLQPTILKPKVEQNFSINPKNANKKKQESPKSTKKLGPIGNKKSSLNSKTRRCILEFPEIEILLKKLIEKYPQKEGIYKKHYDGFIQVIQEATSRNSPATSEIIRVAKLYFEQLLNGQQEPQFALEGKLLGILEKYSPADKKKDTEIDSKSGENCGLESRNSNSTKTSAKSSIGDANNEVIAGNEHAECEGLKLPELAEDPGFEEDEEDSENDGASNKGANKSNGSNANNGSFDASNNRDSSMKVSDANARTKLLELAENADMDEEEEDESSNRRSRKRGKDRKINREDESGDKASNYDDSSNSKNAKSSSNLNYNNESDRSNIKSSYNMGLSSNESGSSGSQNGGSIGALNSAISTGINDGSINNNVANRSLNNEESANGNDVDNGSLDASSNRDSSMKVSDANEKIKLLELAENADMDEEEEEDESSNRRSRKRGKDRKGNRENESVDSTSDYDDSSNNKGNNINDRNANNNDEEGSLNKNNKGNNINDGNANNNDEEGSLNKNNKGNNFNDGNANNNDEEGSLNNNESNNFNDGNNNKDDDNEELKTEVEEMTDEMILREAEKLSSQNFRGKFKRFSRPSMTKATAAKHPSTVPNYQTIVNALRFNSLPGPKYTKLVESIVEIMKDFKDERFVLLMASRTQKFKGIYILSSEGLTAQKLWGEGPSEVKNENISIFYKYINGQKKFDVISVKSFTQTTDGFSLKKKLEHESW</sequence>
<dbReference type="PANTHER" id="PTHR21595">
    <property type="entry name" value="PATRONIN"/>
    <property type="match status" value="1"/>
</dbReference>
<name>A0ABR2K6H6_9EUKA</name>
<accession>A0ABR2K6H6</accession>
<dbReference type="EMBL" id="JAPFFF010000007">
    <property type="protein sequence ID" value="KAK8886386.1"/>
    <property type="molecule type" value="Genomic_DNA"/>
</dbReference>